<feature type="transmembrane region" description="Helical" evidence="11">
    <location>
        <begin position="216"/>
        <end position="236"/>
    </location>
</feature>
<organism evidence="13 14">
    <name type="scientific">Actinopolyspora mzabensis</name>
    <dbReference type="NCBI Taxonomy" id="995066"/>
    <lineage>
        <taxon>Bacteria</taxon>
        <taxon>Bacillati</taxon>
        <taxon>Actinomycetota</taxon>
        <taxon>Actinomycetes</taxon>
        <taxon>Actinopolysporales</taxon>
        <taxon>Actinopolysporaceae</taxon>
        <taxon>Actinopolyspora</taxon>
    </lineage>
</organism>
<accession>A0A1G8W215</accession>
<dbReference type="NCBIfam" id="TIGR00773">
    <property type="entry name" value="NhaA"/>
    <property type="match status" value="1"/>
</dbReference>
<evidence type="ECO:0000256" key="12">
    <source>
        <dbReference type="SAM" id="MobiDB-lite"/>
    </source>
</evidence>
<evidence type="ECO:0000313" key="13">
    <source>
        <dbReference type="EMBL" id="SDJ72113.1"/>
    </source>
</evidence>
<feature type="transmembrane region" description="Helical" evidence="11">
    <location>
        <begin position="318"/>
        <end position="340"/>
    </location>
</feature>
<evidence type="ECO:0000256" key="6">
    <source>
        <dbReference type="ARBA" id="ARBA00022989"/>
    </source>
</evidence>
<dbReference type="OrthoDB" id="117402at2"/>
<evidence type="ECO:0000313" key="14">
    <source>
        <dbReference type="Proteomes" id="UP000199213"/>
    </source>
</evidence>
<keyword evidence="3 11" id="KW-0050">Antiport</keyword>
<protein>
    <recommendedName>
        <fullName evidence="11">Na(+)/H(+) antiporter NhaA</fullName>
    </recommendedName>
    <alternativeName>
        <fullName evidence="11">Sodium/proton antiporter NhaA</fullName>
    </alternativeName>
</protein>
<keyword evidence="5 11" id="KW-0812">Transmembrane</keyword>
<evidence type="ECO:0000256" key="11">
    <source>
        <dbReference type="HAMAP-Rule" id="MF_01844"/>
    </source>
</evidence>
<proteinExistence type="inferred from homology"/>
<keyword evidence="4 11" id="KW-1003">Cell membrane</keyword>
<feature type="transmembrane region" description="Helical" evidence="11">
    <location>
        <begin position="388"/>
        <end position="413"/>
    </location>
</feature>
<evidence type="ECO:0000256" key="10">
    <source>
        <dbReference type="ARBA" id="ARBA00023201"/>
    </source>
</evidence>
<feature type="transmembrane region" description="Helical" evidence="11">
    <location>
        <begin position="242"/>
        <end position="259"/>
    </location>
</feature>
<comment type="catalytic activity">
    <reaction evidence="11">
        <text>Na(+)(in) + 2 H(+)(out) = Na(+)(out) + 2 H(+)(in)</text>
        <dbReference type="Rhea" id="RHEA:29251"/>
        <dbReference type="ChEBI" id="CHEBI:15378"/>
        <dbReference type="ChEBI" id="CHEBI:29101"/>
    </reaction>
</comment>
<feature type="transmembrane region" description="Helical" evidence="11">
    <location>
        <begin position="187"/>
        <end position="209"/>
    </location>
</feature>
<dbReference type="Gene3D" id="1.20.1530.10">
    <property type="entry name" value="Na+/H+ antiporter like domain"/>
    <property type="match status" value="1"/>
</dbReference>
<evidence type="ECO:0000256" key="4">
    <source>
        <dbReference type="ARBA" id="ARBA00022475"/>
    </source>
</evidence>
<dbReference type="GO" id="GO:0005886">
    <property type="term" value="C:plasma membrane"/>
    <property type="evidence" value="ECO:0007669"/>
    <property type="project" value="UniProtKB-SubCell"/>
</dbReference>
<comment type="subcellular location">
    <subcellularLocation>
        <location evidence="1">Cell inner membrane</location>
        <topology evidence="1">Multi-pass membrane protein</topology>
    </subcellularLocation>
    <subcellularLocation>
        <location evidence="11">Cell membrane</location>
        <topology evidence="11">Multi-pass membrane protein</topology>
    </subcellularLocation>
</comment>
<keyword evidence="8 11" id="KW-0406">Ion transport</keyword>
<evidence type="ECO:0000256" key="3">
    <source>
        <dbReference type="ARBA" id="ARBA00022449"/>
    </source>
</evidence>
<dbReference type="InterPro" id="IPR023171">
    <property type="entry name" value="Na/H_antiporter_dom_sf"/>
</dbReference>
<dbReference type="EMBL" id="FNFM01000001">
    <property type="protein sequence ID" value="SDJ72113.1"/>
    <property type="molecule type" value="Genomic_DNA"/>
</dbReference>
<feature type="transmembrane region" description="Helical" evidence="11">
    <location>
        <begin position="425"/>
        <end position="444"/>
    </location>
</feature>
<feature type="region of interest" description="Disordered" evidence="12">
    <location>
        <begin position="1"/>
        <end position="55"/>
    </location>
</feature>
<feature type="transmembrane region" description="Helical" evidence="11">
    <location>
        <begin position="264"/>
        <end position="280"/>
    </location>
</feature>
<dbReference type="PANTHER" id="PTHR30341:SF0">
    <property type="entry name" value="NA(+)_H(+) ANTIPORTER NHAA"/>
    <property type="match status" value="1"/>
</dbReference>
<feature type="compositionally biased region" description="Basic and acidic residues" evidence="12">
    <location>
        <begin position="24"/>
        <end position="36"/>
    </location>
</feature>
<dbReference type="HAMAP" id="MF_01844">
    <property type="entry name" value="NhaA"/>
    <property type="match status" value="1"/>
</dbReference>
<comment type="function">
    <text evidence="11">Na(+)/H(+) antiporter that extrudes sodium in exchange for external protons.</text>
</comment>
<keyword evidence="10 11" id="KW-0739">Sodium transport</keyword>
<feature type="transmembrane region" description="Helical" evidence="11">
    <location>
        <begin position="286"/>
        <end position="306"/>
    </location>
</feature>
<dbReference type="GO" id="GO:0006885">
    <property type="term" value="P:regulation of pH"/>
    <property type="evidence" value="ECO:0007669"/>
    <property type="project" value="UniProtKB-UniRule"/>
</dbReference>
<feature type="transmembrane region" description="Helical" evidence="11">
    <location>
        <begin position="352"/>
        <end position="376"/>
    </location>
</feature>
<keyword evidence="9 11" id="KW-0472">Membrane</keyword>
<sequence length="458" mass="48068">MATDPQRDGARRAESQDGSSPDKSSPDKSSRHEHSQPQDSGAEEPQRNPVRRLFSPTSDAERITLADILRTETVGGVLVLLAAVLALLWANSPWGETYKTAAEFVPWPGGESLGLDLNLKHWASDGLLAIFFFVVGLELKREFVAGELREPRRAVLPVVAAVAGMIVPALFFFAIASTAGGEALRGWAIPTATDIAFALAVLAIVGKYLPSALRAFLLTLAVVDDLLAITVIAVFYTDDFHPLPLLGAVLPIVAFALLVRLRGPWWPVLLVLGVLAWGLVHESGVHATIAGVLLGFTVPVLGRGGSEPGPAEHLEHRWRPISAGVAVPLFALFAAGVSLGGDGITTAFSDPVVPAVMAGLVLGKLVGIFGATFLMAKFTGAQLDANLSWWDLIGLSLLAGIGFTVSLLIGELAFGAGERGENVKVAVLLGSVLAALLASAVLGIRNRAYRGARTTGNG</sequence>
<evidence type="ECO:0000256" key="1">
    <source>
        <dbReference type="ARBA" id="ARBA00004429"/>
    </source>
</evidence>
<dbReference type="InterPro" id="IPR004670">
    <property type="entry name" value="NhaA"/>
</dbReference>
<dbReference type="Proteomes" id="UP000199213">
    <property type="component" value="Unassembled WGS sequence"/>
</dbReference>
<evidence type="ECO:0000256" key="8">
    <source>
        <dbReference type="ARBA" id="ARBA00023065"/>
    </source>
</evidence>
<keyword evidence="14" id="KW-1185">Reference proteome</keyword>
<evidence type="ECO:0000256" key="2">
    <source>
        <dbReference type="ARBA" id="ARBA00022448"/>
    </source>
</evidence>
<reference evidence="14" key="1">
    <citation type="submission" date="2016-10" db="EMBL/GenBank/DDBJ databases">
        <authorList>
            <person name="Varghese N."/>
            <person name="Submissions S."/>
        </authorList>
    </citation>
    <scope>NUCLEOTIDE SEQUENCE [LARGE SCALE GENOMIC DNA]</scope>
    <source>
        <strain evidence="14">DSM 45460</strain>
    </source>
</reference>
<name>A0A1G8W215_ACTMZ</name>
<feature type="compositionally biased region" description="Basic and acidic residues" evidence="12">
    <location>
        <begin position="1"/>
        <end position="15"/>
    </location>
</feature>
<feature type="transmembrane region" description="Helical" evidence="11">
    <location>
        <begin position="122"/>
        <end position="139"/>
    </location>
</feature>
<comment type="similarity">
    <text evidence="11">Belongs to the NhaA Na(+)/H(+) (TC 2.A.33) antiporter family.</text>
</comment>
<dbReference type="AlphaFoldDB" id="A0A1G8W215"/>
<keyword evidence="2 11" id="KW-0813">Transport</keyword>
<evidence type="ECO:0000256" key="5">
    <source>
        <dbReference type="ARBA" id="ARBA00022692"/>
    </source>
</evidence>
<feature type="transmembrane region" description="Helical" evidence="11">
    <location>
        <begin position="154"/>
        <end position="175"/>
    </location>
</feature>
<dbReference type="GO" id="GO:0015385">
    <property type="term" value="F:sodium:proton antiporter activity"/>
    <property type="evidence" value="ECO:0007669"/>
    <property type="project" value="UniProtKB-UniRule"/>
</dbReference>
<keyword evidence="6 11" id="KW-1133">Transmembrane helix</keyword>
<gene>
    <name evidence="11" type="primary">nhaA</name>
    <name evidence="13" type="ORF">SAMN04487820_101473</name>
</gene>
<keyword evidence="7 11" id="KW-0915">Sodium</keyword>
<evidence type="ECO:0000256" key="7">
    <source>
        <dbReference type="ARBA" id="ARBA00023053"/>
    </source>
</evidence>
<evidence type="ECO:0000256" key="9">
    <source>
        <dbReference type="ARBA" id="ARBA00023136"/>
    </source>
</evidence>
<dbReference type="Pfam" id="PF06965">
    <property type="entry name" value="Na_H_antiport_1"/>
    <property type="match status" value="1"/>
</dbReference>
<feature type="transmembrane region" description="Helical" evidence="11">
    <location>
        <begin position="73"/>
        <end position="90"/>
    </location>
</feature>
<dbReference type="PANTHER" id="PTHR30341">
    <property type="entry name" value="SODIUM ION/PROTON ANTIPORTER NHAA-RELATED"/>
    <property type="match status" value="1"/>
</dbReference>